<evidence type="ECO:0000256" key="10">
    <source>
        <dbReference type="ARBA" id="ARBA00052895"/>
    </source>
</evidence>
<evidence type="ECO:0000256" key="16">
    <source>
        <dbReference type="PIRSR" id="PIRSR634016-4"/>
    </source>
</evidence>
<dbReference type="Gene3D" id="1.10.390.10">
    <property type="entry name" value="Neutral Protease Domain 2"/>
    <property type="match status" value="1"/>
</dbReference>
<dbReference type="Pfam" id="PF01433">
    <property type="entry name" value="Peptidase_M1"/>
    <property type="match status" value="1"/>
</dbReference>
<keyword evidence="19" id="KW-1185">Reference proteome</keyword>
<reference evidence="20" key="1">
    <citation type="submission" date="2022-11" db="UniProtKB">
        <authorList>
            <consortium name="WormBaseParasite"/>
        </authorList>
    </citation>
    <scope>IDENTIFICATION</scope>
</reference>
<organism evidence="19 20">
    <name type="scientific">Romanomermis culicivorax</name>
    <name type="common">Nematode worm</name>
    <dbReference type="NCBI Taxonomy" id="13658"/>
    <lineage>
        <taxon>Eukaryota</taxon>
        <taxon>Metazoa</taxon>
        <taxon>Ecdysozoa</taxon>
        <taxon>Nematoda</taxon>
        <taxon>Enoplea</taxon>
        <taxon>Dorylaimia</taxon>
        <taxon>Mermithida</taxon>
        <taxon>Mermithoidea</taxon>
        <taxon>Mermithidae</taxon>
        <taxon>Romanomermis</taxon>
    </lineage>
</organism>
<comment type="subcellular location">
    <subcellularLocation>
        <location evidence="1">Cytoplasm</location>
    </subcellularLocation>
</comment>
<dbReference type="WBParaSite" id="nRc.2.0.1.t04490-RA">
    <property type="protein sequence ID" value="nRc.2.0.1.t04490-RA"/>
    <property type="gene ID" value="nRc.2.0.1.g04490"/>
</dbReference>
<evidence type="ECO:0000256" key="9">
    <source>
        <dbReference type="ARBA" id="ARBA00023049"/>
    </source>
</evidence>
<dbReference type="PRINTS" id="PR00756">
    <property type="entry name" value="ALADIPTASE"/>
</dbReference>
<dbReference type="Gene3D" id="1.25.50.20">
    <property type="match status" value="1"/>
</dbReference>
<protein>
    <recommendedName>
        <fullName evidence="12">Puromycin-sensitive aminopeptidase</fullName>
        <ecNumber evidence="11">3.4.11.14</ecNumber>
    </recommendedName>
    <alternativeName>
        <fullName evidence="13">Cytosol alanyl aminopeptidase</fullName>
    </alternativeName>
</protein>
<dbReference type="InterPro" id="IPR027268">
    <property type="entry name" value="Peptidase_M4/M1_CTD_sf"/>
</dbReference>
<keyword evidence="8 15" id="KW-0862">Zinc</keyword>
<comment type="similarity">
    <text evidence="2">Belongs to the peptidase M1 family.</text>
</comment>
<dbReference type="SUPFAM" id="SSF55486">
    <property type="entry name" value="Metalloproteases ('zincins'), catalytic domain"/>
    <property type="match status" value="1"/>
</dbReference>
<dbReference type="PANTHER" id="PTHR11533:SF174">
    <property type="entry name" value="PUROMYCIN-SENSITIVE AMINOPEPTIDASE-RELATED"/>
    <property type="match status" value="1"/>
</dbReference>
<evidence type="ECO:0000256" key="5">
    <source>
        <dbReference type="ARBA" id="ARBA00022670"/>
    </source>
</evidence>
<dbReference type="GO" id="GO:0005615">
    <property type="term" value="C:extracellular space"/>
    <property type="evidence" value="ECO:0007669"/>
    <property type="project" value="TreeGrafter"/>
</dbReference>
<evidence type="ECO:0000256" key="11">
    <source>
        <dbReference type="ARBA" id="ARBA00066316"/>
    </source>
</evidence>
<dbReference type="FunFam" id="2.60.40.1910:FF:000002">
    <property type="entry name" value="Aminopeptidase"/>
    <property type="match status" value="1"/>
</dbReference>
<dbReference type="GO" id="GO:0070006">
    <property type="term" value="F:metalloaminopeptidase activity"/>
    <property type="evidence" value="ECO:0007669"/>
    <property type="project" value="TreeGrafter"/>
</dbReference>
<comment type="catalytic activity">
    <reaction evidence="10">
        <text>Release of an N-terminal amino acid, preferentially alanine, from a wide range of peptides, amides and arylamides.</text>
        <dbReference type="EC" id="3.4.11.14"/>
    </reaction>
</comment>
<dbReference type="GO" id="GO:0005737">
    <property type="term" value="C:cytoplasm"/>
    <property type="evidence" value="ECO:0007669"/>
    <property type="project" value="UniProtKB-SubCell"/>
</dbReference>
<dbReference type="GO" id="GO:0016020">
    <property type="term" value="C:membrane"/>
    <property type="evidence" value="ECO:0007669"/>
    <property type="project" value="TreeGrafter"/>
</dbReference>
<dbReference type="GO" id="GO:0008270">
    <property type="term" value="F:zinc ion binding"/>
    <property type="evidence" value="ECO:0007669"/>
    <property type="project" value="InterPro"/>
</dbReference>
<dbReference type="OMA" id="HDMAGFY"/>
<evidence type="ECO:0000256" key="6">
    <source>
        <dbReference type="ARBA" id="ARBA00022723"/>
    </source>
</evidence>
<feature type="binding site" evidence="15">
    <location>
        <position position="112"/>
    </location>
    <ligand>
        <name>Zn(2+)</name>
        <dbReference type="ChEBI" id="CHEBI:29105"/>
        <note>catalytic</note>
    </ligand>
</feature>
<dbReference type="GO" id="GO:0016285">
    <property type="term" value="F:alanyl aminopeptidase activity"/>
    <property type="evidence" value="ECO:0007669"/>
    <property type="project" value="UniProtKB-EC"/>
</dbReference>
<feature type="binding site" evidence="15">
    <location>
        <position position="135"/>
    </location>
    <ligand>
        <name>Zn(2+)</name>
        <dbReference type="ChEBI" id="CHEBI:29105"/>
        <note>catalytic</note>
    </ligand>
</feature>
<dbReference type="EC" id="3.4.11.14" evidence="11"/>
<dbReference type="InterPro" id="IPR001930">
    <property type="entry name" value="Peptidase_M1"/>
</dbReference>
<evidence type="ECO:0000256" key="1">
    <source>
        <dbReference type="ARBA" id="ARBA00004496"/>
    </source>
</evidence>
<feature type="active site" description="Proton acceptor" evidence="14">
    <location>
        <position position="113"/>
    </location>
</feature>
<evidence type="ECO:0000256" key="4">
    <source>
        <dbReference type="ARBA" id="ARBA00022490"/>
    </source>
</evidence>
<dbReference type="Gene3D" id="2.60.40.1910">
    <property type="match status" value="1"/>
</dbReference>
<evidence type="ECO:0000313" key="19">
    <source>
        <dbReference type="Proteomes" id="UP000887565"/>
    </source>
</evidence>
<evidence type="ECO:0000256" key="3">
    <source>
        <dbReference type="ARBA" id="ARBA00022438"/>
    </source>
</evidence>
<dbReference type="GO" id="GO:0006508">
    <property type="term" value="P:proteolysis"/>
    <property type="evidence" value="ECO:0007669"/>
    <property type="project" value="UniProtKB-KW"/>
</dbReference>
<dbReference type="GO" id="GO:0042277">
    <property type="term" value="F:peptide binding"/>
    <property type="evidence" value="ECO:0007669"/>
    <property type="project" value="TreeGrafter"/>
</dbReference>
<evidence type="ECO:0000256" key="8">
    <source>
        <dbReference type="ARBA" id="ARBA00022833"/>
    </source>
</evidence>
<dbReference type="Proteomes" id="UP000887565">
    <property type="component" value="Unplaced"/>
</dbReference>
<dbReference type="FunFam" id="1.10.390.10:FF:000001">
    <property type="entry name" value="Aminopeptidase"/>
    <property type="match status" value="1"/>
</dbReference>
<sequence length="674" mass="76946">MSSYLVAFIVGDFEYVEGYTSDNVRVRIYTLPGKKYQGEFALQVAIKALPFFSNFFGVSYGLPKCDLIAIPDFNFGAMENWGLVTYREVYLLLDPAVSSSFGKEHIALVVAHELAHMWFGNLTTMEWWTDLWLKEGYATWMEYYFVNDAFPEFDIFTQFLTAEAVRAMSLDALKNSHPVEVPINNPNEIEDIYDAVSYSKSASLIRMLHDYLGDKDFRAGLQNYLSKYSFKNTITQNLWDSLTEKSGKNVAGLMSTWTRKMGFPLIKAKTTFEGTKCILHLDQERFLADGSEDDQSTVWHVPITISTSSKSNPIVKYLLTEKSGSLVLDGVSANDSIKLNSGFTGFYKVQYSEHMLEKLITSIKGGHLKPHDRLNLCGDLFSLVRCGKMSTTEFFNLLVVYKNETDYTVWSEIDAAVDVIDNCLQHTDSGESFRRFCCSIYEQEANRLGWEPKPNEGHTVGLLRPLLLKRLGKFGDKKTIEKARLMFRNFVDVGKDMEPDLRSMIFESSDFSEVQRQCLVAIGRSSDVDVQKKCLEYTFGRDKVRLQDSYLVVAGLATTVSGQDTIWQYFKTNMRQLIKKFGSPNSALFGHVIKVIQKRIVMIYEFLAEIVLQMVTSYHCSEEKAKEIEEFFKENEDVMTAANRPIKQSLETIYLNSDLLRRDKDAIGAWLAKN</sequence>
<feature type="domain" description="Peptidase M1 membrane alanine aminopeptidase" evidence="17">
    <location>
        <begin position="40"/>
        <end position="257"/>
    </location>
</feature>
<keyword evidence="9" id="KW-0482">Metalloprotease</keyword>
<keyword evidence="7" id="KW-0378">Hydrolase</keyword>
<evidence type="ECO:0000259" key="18">
    <source>
        <dbReference type="Pfam" id="PF11838"/>
    </source>
</evidence>
<evidence type="ECO:0000259" key="17">
    <source>
        <dbReference type="Pfam" id="PF01433"/>
    </source>
</evidence>
<evidence type="ECO:0000256" key="2">
    <source>
        <dbReference type="ARBA" id="ARBA00010136"/>
    </source>
</evidence>
<evidence type="ECO:0000256" key="7">
    <source>
        <dbReference type="ARBA" id="ARBA00022801"/>
    </source>
</evidence>
<keyword evidence="3" id="KW-0031">Aminopeptidase</keyword>
<evidence type="ECO:0000313" key="20">
    <source>
        <dbReference type="WBParaSite" id="nRc.2.0.1.t04490-RA"/>
    </source>
</evidence>
<dbReference type="AlphaFoldDB" id="A0A915HSW0"/>
<keyword evidence="4" id="KW-0963">Cytoplasm</keyword>
<feature type="domain" description="ERAP1-like C-terminal" evidence="18">
    <location>
        <begin position="508"/>
        <end position="653"/>
    </location>
</feature>
<feature type="domain" description="ERAP1-like C-terminal" evidence="18">
    <location>
        <begin position="337"/>
        <end position="507"/>
    </location>
</feature>
<dbReference type="InterPro" id="IPR034016">
    <property type="entry name" value="M1_APN-typ"/>
</dbReference>
<keyword evidence="5" id="KW-0645">Protease</keyword>
<feature type="binding site" evidence="15">
    <location>
        <position position="116"/>
    </location>
    <ligand>
        <name>Zn(2+)</name>
        <dbReference type="ChEBI" id="CHEBI:29105"/>
        <note>catalytic</note>
    </ligand>
</feature>
<feature type="site" description="Transition state stabilizer" evidence="16">
    <location>
        <position position="198"/>
    </location>
</feature>
<keyword evidence="6 15" id="KW-0479">Metal-binding</keyword>
<dbReference type="CDD" id="cd09601">
    <property type="entry name" value="M1_APN-Q_like"/>
    <property type="match status" value="1"/>
</dbReference>
<dbReference type="Pfam" id="PF11838">
    <property type="entry name" value="ERAP1_C"/>
    <property type="match status" value="2"/>
</dbReference>
<dbReference type="InterPro" id="IPR014782">
    <property type="entry name" value="Peptidase_M1_dom"/>
</dbReference>
<proteinExistence type="inferred from homology"/>
<evidence type="ECO:0000256" key="15">
    <source>
        <dbReference type="PIRSR" id="PIRSR634016-3"/>
    </source>
</evidence>
<evidence type="ECO:0000256" key="12">
    <source>
        <dbReference type="ARBA" id="ARBA00074113"/>
    </source>
</evidence>
<dbReference type="InterPro" id="IPR050344">
    <property type="entry name" value="Peptidase_M1_aminopeptidases"/>
</dbReference>
<dbReference type="PANTHER" id="PTHR11533">
    <property type="entry name" value="PROTEASE M1 ZINC METALLOPROTEASE"/>
    <property type="match status" value="1"/>
</dbReference>
<evidence type="ECO:0000256" key="13">
    <source>
        <dbReference type="ARBA" id="ARBA00081993"/>
    </source>
</evidence>
<dbReference type="GO" id="GO:0043171">
    <property type="term" value="P:peptide catabolic process"/>
    <property type="evidence" value="ECO:0007669"/>
    <property type="project" value="TreeGrafter"/>
</dbReference>
<name>A0A915HSW0_ROMCU</name>
<evidence type="ECO:0000256" key="14">
    <source>
        <dbReference type="PIRSR" id="PIRSR634016-1"/>
    </source>
</evidence>
<dbReference type="InterPro" id="IPR024571">
    <property type="entry name" value="ERAP1-like_C_dom"/>
</dbReference>
<comment type="cofactor">
    <cofactor evidence="15">
        <name>Zn(2+)</name>
        <dbReference type="ChEBI" id="CHEBI:29105"/>
    </cofactor>
    <text evidence="15">Binds 1 zinc ion per subunit.</text>
</comment>
<accession>A0A915HSW0</accession>